<name>A0A9Q0EVR4_9TELE</name>
<reference evidence="2" key="1">
    <citation type="submission" date="2022-07" db="EMBL/GenBank/DDBJ databases">
        <title>Chromosome-level genome of Muraenolepis orangiensis.</title>
        <authorList>
            <person name="Kim J."/>
        </authorList>
    </citation>
    <scope>NUCLEOTIDE SEQUENCE</scope>
    <source>
        <strain evidence="2">KU_S4_2022</strain>
        <tissue evidence="2">Muscle</tissue>
    </source>
</reference>
<accession>A0A9Q0EVR4</accession>
<protein>
    <submittedName>
        <fullName evidence="2">Uncharacterized protein</fullName>
    </submittedName>
</protein>
<feature type="compositionally biased region" description="Polar residues" evidence="1">
    <location>
        <begin position="61"/>
        <end position="72"/>
    </location>
</feature>
<feature type="region of interest" description="Disordered" evidence="1">
    <location>
        <begin position="1"/>
        <end position="151"/>
    </location>
</feature>
<organism evidence="2 3">
    <name type="scientific">Muraenolepis orangiensis</name>
    <name type="common">Patagonian moray cod</name>
    <dbReference type="NCBI Taxonomy" id="630683"/>
    <lineage>
        <taxon>Eukaryota</taxon>
        <taxon>Metazoa</taxon>
        <taxon>Chordata</taxon>
        <taxon>Craniata</taxon>
        <taxon>Vertebrata</taxon>
        <taxon>Euteleostomi</taxon>
        <taxon>Actinopterygii</taxon>
        <taxon>Neopterygii</taxon>
        <taxon>Teleostei</taxon>
        <taxon>Neoteleostei</taxon>
        <taxon>Acanthomorphata</taxon>
        <taxon>Zeiogadaria</taxon>
        <taxon>Gadariae</taxon>
        <taxon>Gadiformes</taxon>
        <taxon>Muraenolepidoidei</taxon>
        <taxon>Muraenolepididae</taxon>
        <taxon>Muraenolepis</taxon>
    </lineage>
</organism>
<proteinExistence type="predicted"/>
<dbReference type="AlphaFoldDB" id="A0A9Q0EVR4"/>
<evidence type="ECO:0000313" key="2">
    <source>
        <dbReference type="EMBL" id="KAJ3612635.1"/>
    </source>
</evidence>
<feature type="compositionally biased region" description="Low complexity" evidence="1">
    <location>
        <begin position="73"/>
        <end position="92"/>
    </location>
</feature>
<gene>
    <name evidence="2" type="ORF">NHX12_020902</name>
</gene>
<keyword evidence="3" id="KW-1185">Reference proteome</keyword>
<feature type="compositionally biased region" description="Polar residues" evidence="1">
    <location>
        <begin position="38"/>
        <end position="49"/>
    </location>
</feature>
<dbReference type="Proteomes" id="UP001148018">
    <property type="component" value="Unassembled WGS sequence"/>
</dbReference>
<sequence length="151" mass="16192">MWVGCSRIQRRRGPEGGDALSPAQQTVSQRIVHGDPVSLSTENIQQPKTVGTDPQAAPLTDQPTTQPTNGLKNHNPNPTNLNPPLIPNTEIPTDLPVSRTIPRPLQTPSRPRVSPPDPSRPVSPPQTPPGPVSPPPDPPRPRVLPPRPSPP</sequence>
<dbReference type="EMBL" id="JANIIK010000036">
    <property type="protein sequence ID" value="KAJ3612635.1"/>
    <property type="molecule type" value="Genomic_DNA"/>
</dbReference>
<feature type="compositionally biased region" description="Pro residues" evidence="1">
    <location>
        <begin position="113"/>
        <end position="151"/>
    </location>
</feature>
<evidence type="ECO:0000256" key="1">
    <source>
        <dbReference type="SAM" id="MobiDB-lite"/>
    </source>
</evidence>
<evidence type="ECO:0000313" key="3">
    <source>
        <dbReference type="Proteomes" id="UP001148018"/>
    </source>
</evidence>
<comment type="caution">
    <text evidence="2">The sequence shown here is derived from an EMBL/GenBank/DDBJ whole genome shotgun (WGS) entry which is preliminary data.</text>
</comment>